<dbReference type="GO" id="GO:0008233">
    <property type="term" value="F:peptidase activity"/>
    <property type="evidence" value="ECO:0007669"/>
    <property type="project" value="UniProtKB-KW"/>
</dbReference>
<keyword evidence="2" id="KW-0378">Hydrolase</keyword>
<reference evidence="2 3" key="1">
    <citation type="submission" date="2019-02" db="EMBL/GenBank/DDBJ databases">
        <title>Deep-cultivation of Planctomycetes and their phenomic and genomic characterization uncovers novel biology.</title>
        <authorList>
            <person name="Wiegand S."/>
            <person name="Jogler M."/>
            <person name="Boedeker C."/>
            <person name="Pinto D."/>
            <person name="Vollmers J."/>
            <person name="Rivas-Marin E."/>
            <person name="Kohn T."/>
            <person name="Peeters S.H."/>
            <person name="Heuer A."/>
            <person name="Rast P."/>
            <person name="Oberbeckmann S."/>
            <person name="Bunk B."/>
            <person name="Jeske O."/>
            <person name="Meyerdierks A."/>
            <person name="Storesund J.E."/>
            <person name="Kallscheuer N."/>
            <person name="Luecker S."/>
            <person name="Lage O.M."/>
            <person name="Pohl T."/>
            <person name="Merkel B.J."/>
            <person name="Hornburger P."/>
            <person name="Mueller R.-W."/>
            <person name="Bruemmer F."/>
            <person name="Labrenz M."/>
            <person name="Spormann A.M."/>
            <person name="Op Den Camp H."/>
            <person name="Overmann J."/>
            <person name="Amann R."/>
            <person name="Jetten M.S.M."/>
            <person name="Mascher T."/>
            <person name="Medema M.H."/>
            <person name="Devos D.P."/>
            <person name="Kaster A.-K."/>
            <person name="Ovreas L."/>
            <person name="Rohde M."/>
            <person name="Galperin M.Y."/>
            <person name="Jogler C."/>
        </authorList>
    </citation>
    <scope>NUCLEOTIDE SEQUENCE [LARGE SCALE GENOMIC DNA]</scope>
    <source>
        <strain evidence="2 3">Pla108</strain>
    </source>
</reference>
<accession>A0A5C6ADM8</accession>
<evidence type="ECO:0000259" key="1">
    <source>
        <dbReference type="Pfam" id="PF12392"/>
    </source>
</evidence>
<organism evidence="2 3">
    <name type="scientific">Botrimarina colliarenosi</name>
    <dbReference type="NCBI Taxonomy" id="2528001"/>
    <lineage>
        <taxon>Bacteria</taxon>
        <taxon>Pseudomonadati</taxon>
        <taxon>Planctomycetota</taxon>
        <taxon>Planctomycetia</taxon>
        <taxon>Pirellulales</taxon>
        <taxon>Lacipirellulaceae</taxon>
        <taxon>Botrimarina</taxon>
    </lineage>
</organism>
<dbReference type="EMBL" id="SJPR01000002">
    <property type="protein sequence ID" value="TWT98162.1"/>
    <property type="molecule type" value="Genomic_DNA"/>
</dbReference>
<sequence length="837" mass="91579">MEARPVATRRPPELLAPAGDRECVRAAVENGADAVYFGLQHGFNARARAANHGVGDLPELMTELRRRGVKGYVTLNTLIFCDELPAIEEAVIAITEAGVDAVLVQDLGLVRLIRAISPDLPVHASTQMTLTSAESVRAAERLGVERVVLARELSLAEIRKIHEQTTVEIETFVHGALCVAYSGQCLTSESLGGRSANRGQCAQACRLPYDLVCDGVDQDLDQVKYLLSPQDLAAYHLVPELIDAGVSCLKIEGRLKTPEYVANITRHYRRAIDAAVADRPLEFSRQDVTEMELSFSRGFSPGWLNGCDHKMLVPGKSSAKRGVLLGEVLSINGDRVRVRLRGPVAPGDGVVFEGDRLEAAEQGGRVYDLYRNGQPLKSGADSGDIEITFGRDAIDLDELYPGQTLWKTDDPKLNARLRKSFSAADPQRRVALDLLVNATVGEPLIVTAEAVNGASCTLRSEEPLEAARKHPLTEESLTEQLGRLGGTPYELRQVTATIVGEPMVPLSVLGKLRRELATSLDASIQAPPARRLDREASGAVRPAAVATPTTDPATLRLLCRTLGQLEQLLELGERQLLADFADIREYRDAVRLAHAQGAEIYLATPRIQKPGEAGVFRAMHKHRADGLLVRNLAGIDFCNEHGVPFVADFSLNASNPLTASYLRELGAQRVTASYDLNRDQLLSLAAETPGGWLEVVVHQHMPMFHMEHCVFCSLLSPGTNKTNCGRPCDRHEVKLRDRTGAEHRLTADVGCRNTLFNATPQSAAEAVPDLQAAGIRHFRLEFLDEEGDQLRRTVQLYRDLLAGRIAGKEVWRKLQASNRVGVTRGTLEERRNPLAIL</sequence>
<feature type="domain" description="Peptidase U32 collagenase" evidence="1">
    <location>
        <begin position="405"/>
        <end position="523"/>
    </location>
</feature>
<dbReference type="InterPro" id="IPR020988">
    <property type="entry name" value="Pept_U32_collagenase"/>
</dbReference>
<dbReference type="AlphaFoldDB" id="A0A5C6ADM8"/>
<dbReference type="Proteomes" id="UP000317421">
    <property type="component" value="Unassembled WGS sequence"/>
</dbReference>
<dbReference type="InterPro" id="IPR001539">
    <property type="entry name" value="Peptidase_U32"/>
</dbReference>
<dbReference type="EC" id="3.4.-.-" evidence="2"/>
<dbReference type="GO" id="GO:0006508">
    <property type="term" value="P:proteolysis"/>
    <property type="evidence" value="ECO:0007669"/>
    <property type="project" value="UniProtKB-KW"/>
</dbReference>
<dbReference type="PANTHER" id="PTHR30217:SF10">
    <property type="entry name" value="23S RRNA 5-HYDROXYCYTIDINE C2501 SYNTHASE"/>
    <property type="match status" value="1"/>
</dbReference>
<gene>
    <name evidence="2" type="primary">yhbU</name>
    <name evidence="2" type="ORF">Pla108_23190</name>
</gene>
<keyword evidence="3" id="KW-1185">Reference proteome</keyword>
<dbReference type="OrthoDB" id="9807498at2"/>
<dbReference type="Pfam" id="PF12392">
    <property type="entry name" value="DUF3656"/>
    <property type="match status" value="1"/>
</dbReference>
<comment type="caution">
    <text evidence="2">The sequence shown here is derived from an EMBL/GenBank/DDBJ whole genome shotgun (WGS) entry which is preliminary data.</text>
</comment>
<dbReference type="Pfam" id="PF01136">
    <property type="entry name" value="Peptidase_U32"/>
    <property type="match status" value="2"/>
</dbReference>
<dbReference type="RefSeq" id="WP_146445036.1">
    <property type="nucleotide sequence ID" value="NZ_SJPR01000002.1"/>
</dbReference>
<dbReference type="InterPro" id="IPR051454">
    <property type="entry name" value="RNA/ubiquinone_mod_enzymes"/>
</dbReference>
<evidence type="ECO:0000313" key="2">
    <source>
        <dbReference type="EMBL" id="TWT98162.1"/>
    </source>
</evidence>
<keyword evidence="2" id="KW-0645">Protease</keyword>
<evidence type="ECO:0000313" key="3">
    <source>
        <dbReference type="Proteomes" id="UP000317421"/>
    </source>
</evidence>
<protein>
    <submittedName>
        <fullName evidence="2">Putative protease YhbU</fullName>
        <ecNumber evidence="2">3.4.-.-</ecNumber>
    </submittedName>
</protein>
<name>A0A5C6ADM8_9BACT</name>
<dbReference type="PANTHER" id="PTHR30217">
    <property type="entry name" value="PEPTIDASE U32 FAMILY"/>
    <property type="match status" value="1"/>
</dbReference>
<proteinExistence type="predicted"/>
<dbReference type="SUPFAM" id="SSF51395">
    <property type="entry name" value="FMN-linked oxidoreductases"/>
    <property type="match status" value="1"/>
</dbReference>